<keyword evidence="3" id="KW-0539">Nucleus</keyword>
<protein>
    <recommendedName>
        <fullName evidence="5">H15 domain-containing protein</fullName>
    </recommendedName>
</protein>
<feature type="region of interest" description="Disordered" evidence="4">
    <location>
        <begin position="116"/>
        <end position="138"/>
    </location>
</feature>
<dbReference type="GO" id="GO:0045910">
    <property type="term" value="P:negative regulation of DNA recombination"/>
    <property type="evidence" value="ECO:0007669"/>
    <property type="project" value="TreeGrafter"/>
</dbReference>
<evidence type="ECO:0000256" key="4">
    <source>
        <dbReference type="SAM" id="MobiDB-lite"/>
    </source>
</evidence>
<name>A0AAD2DHW8_9LAMI</name>
<dbReference type="InterPro" id="IPR005818">
    <property type="entry name" value="Histone_H1/H5_H15"/>
</dbReference>
<gene>
    <name evidence="6" type="ORF">FPE_LOCUS1985</name>
</gene>
<dbReference type="EMBL" id="OU503036">
    <property type="protein sequence ID" value="CAI9754554.1"/>
    <property type="molecule type" value="Genomic_DNA"/>
</dbReference>
<proteinExistence type="predicted"/>
<dbReference type="PROSITE" id="PS51504">
    <property type="entry name" value="H15"/>
    <property type="match status" value="1"/>
</dbReference>
<dbReference type="InterPro" id="IPR036390">
    <property type="entry name" value="WH_DNA-bd_sf"/>
</dbReference>
<dbReference type="Pfam" id="PF00538">
    <property type="entry name" value="Linker_histone"/>
    <property type="match status" value="1"/>
</dbReference>
<keyword evidence="2" id="KW-0238">DNA-binding</keyword>
<dbReference type="FunFam" id="1.10.10.10:FF:000637">
    <property type="entry name" value="Histone H1.2"/>
    <property type="match status" value="1"/>
</dbReference>
<dbReference type="SUPFAM" id="SSF46785">
    <property type="entry name" value="Winged helix' DNA-binding domain"/>
    <property type="match status" value="1"/>
</dbReference>
<dbReference type="GO" id="GO:0006334">
    <property type="term" value="P:nucleosome assembly"/>
    <property type="evidence" value="ECO:0007669"/>
    <property type="project" value="InterPro"/>
</dbReference>
<dbReference type="PANTHER" id="PTHR11467:SF29">
    <property type="entry name" value="OS03G0711600 PROTEIN"/>
    <property type="match status" value="1"/>
</dbReference>
<dbReference type="GO" id="GO:0000786">
    <property type="term" value="C:nucleosome"/>
    <property type="evidence" value="ECO:0007669"/>
    <property type="project" value="InterPro"/>
</dbReference>
<feature type="domain" description="H15" evidence="5">
    <location>
        <begin position="29"/>
        <end position="98"/>
    </location>
</feature>
<dbReference type="SMART" id="SM00526">
    <property type="entry name" value="H15"/>
    <property type="match status" value="1"/>
</dbReference>
<evidence type="ECO:0000313" key="6">
    <source>
        <dbReference type="EMBL" id="CAI9754554.1"/>
    </source>
</evidence>
<dbReference type="Gene3D" id="1.10.10.10">
    <property type="entry name" value="Winged helix-like DNA-binding domain superfamily/Winged helix DNA-binding domain"/>
    <property type="match status" value="1"/>
</dbReference>
<evidence type="ECO:0000313" key="7">
    <source>
        <dbReference type="Proteomes" id="UP000834106"/>
    </source>
</evidence>
<dbReference type="PRINTS" id="PR00929">
    <property type="entry name" value="ATHOOK"/>
</dbReference>
<dbReference type="Proteomes" id="UP000834106">
    <property type="component" value="Chromosome 1"/>
</dbReference>
<reference evidence="6" key="1">
    <citation type="submission" date="2023-05" db="EMBL/GenBank/DDBJ databases">
        <authorList>
            <person name="Huff M."/>
        </authorList>
    </citation>
    <scope>NUCLEOTIDE SEQUENCE</scope>
</reference>
<dbReference type="GO" id="GO:0005730">
    <property type="term" value="C:nucleolus"/>
    <property type="evidence" value="ECO:0007669"/>
    <property type="project" value="TreeGrafter"/>
</dbReference>
<accession>A0AAD2DHW8</accession>
<feature type="region of interest" description="Disordered" evidence="4">
    <location>
        <begin position="273"/>
        <end position="334"/>
    </location>
</feature>
<feature type="compositionally biased region" description="Basic residues" evidence="4">
    <location>
        <begin position="121"/>
        <end position="130"/>
    </location>
</feature>
<feature type="compositionally biased region" description="Basic residues" evidence="4">
    <location>
        <begin position="235"/>
        <end position="244"/>
    </location>
</feature>
<sequence length="399" mass="41194">MDPSIIPLQATIEPEPTAAARVAHAASGGHPPYTEMITAAIAGLKEKNGSSRRAIAKFIETQYTNLPPTHSTLLTQNLNLLKNNGQIVMVKHSYQLPRSAPVPVAGNGAVNVPFDLNSVGSKRRPGRPPKPKPDNVQNAIPVFVPVGQNSVTTAPLNPPNMAVGPGAVYVSVGPINGAAPAAGVGVKRGRGRPPKQDGANPGVSKRGRGGRPKIVGAQPSGVGRPNTGAAAGRKGSGRPRGRPPKAKDVLGGVAPAAPAVGMVDPVAVGLPSGDKLPVAAGGVPPAKRRGRPPKAGGETTKPRKPPSREPKKPRRPSGKPVGRPGKNPSATAIQIPYSEEVTQDLKGKLAYLQSRIRHTVNTIKPCLSGETAVAALLELEMLSTMDVDALPNVQNQQPQ</sequence>
<comment type="subcellular location">
    <subcellularLocation>
        <location evidence="1">Nucleus</location>
    </subcellularLocation>
</comment>
<dbReference type="GO" id="GO:0003690">
    <property type="term" value="F:double-stranded DNA binding"/>
    <property type="evidence" value="ECO:0007669"/>
    <property type="project" value="TreeGrafter"/>
</dbReference>
<keyword evidence="7" id="KW-1185">Reference proteome</keyword>
<dbReference type="InterPro" id="IPR017956">
    <property type="entry name" value="AT_hook_DNA-bd_motif"/>
</dbReference>
<feature type="region of interest" description="Disordered" evidence="4">
    <location>
        <begin position="183"/>
        <end position="251"/>
    </location>
</feature>
<dbReference type="InterPro" id="IPR036388">
    <property type="entry name" value="WH-like_DNA-bd_sf"/>
</dbReference>
<evidence type="ECO:0000256" key="1">
    <source>
        <dbReference type="ARBA" id="ARBA00004123"/>
    </source>
</evidence>
<dbReference type="AlphaFoldDB" id="A0AAD2DHW8"/>
<dbReference type="GO" id="GO:0031492">
    <property type="term" value="F:nucleosomal DNA binding"/>
    <property type="evidence" value="ECO:0007669"/>
    <property type="project" value="TreeGrafter"/>
</dbReference>
<evidence type="ECO:0000256" key="2">
    <source>
        <dbReference type="ARBA" id="ARBA00023125"/>
    </source>
</evidence>
<evidence type="ECO:0000256" key="3">
    <source>
        <dbReference type="ARBA" id="ARBA00023242"/>
    </source>
</evidence>
<evidence type="ECO:0000259" key="5">
    <source>
        <dbReference type="PROSITE" id="PS51504"/>
    </source>
</evidence>
<dbReference type="CDD" id="cd00073">
    <property type="entry name" value="H15"/>
    <property type="match status" value="1"/>
</dbReference>
<dbReference type="SMART" id="SM00384">
    <property type="entry name" value="AT_hook"/>
    <property type="match status" value="5"/>
</dbReference>
<dbReference type="PANTHER" id="PTHR11467">
    <property type="entry name" value="HISTONE H1"/>
    <property type="match status" value="1"/>
</dbReference>
<organism evidence="6 7">
    <name type="scientific">Fraxinus pennsylvanica</name>
    <dbReference type="NCBI Taxonomy" id="56036"/>
    <lineage>
        <taxon>Eukaryota</taxon>
        <taxon>Viridiplantae</taxon>
        <taxon>Streptophyta</taxon>
        <taxon>Embryophyta</taxon>
        <taxon>Tracheophyta</taxon>
        <taxon>Spermatophyta</taxon>
        <taxon>Magnoliopsida</taxon>
        <taxon>eudicotyledons</taxon>
        <taxon>Gunneridae</taxon>
        <taxon>Pentapetalae</taxon>
        <taxon>asterids</taxon>
        <taxon>lamiids</taxon>
        <taxon>Lamiales</taxon>
        <taxon>Oleaceae</taxon>
        <taxon>Oleeae</taxon>
        <taxon>Fraxinus</taxon>
    </lineage>
</organism>
<dbReference type="GO" id="GO:0030261">
    <property type="term" value="P:chromosome condensation"/>
    <property type="evidence" value="ECO:0007669"/>
    <property type="project" value="TreeGrafter"/>
</dbReference>